<dbReference type="GO" id="GO:0018958">
    <property type="term" value="P:phenol-containing compound metabolic process"/>
    <property type="evidence" value="ECO:0007669"/>
    <property type="project" value="InterPro"/>
</dbReference>
<dbReference type="PIRSF" id="PIRSF000972">
    <property type="entry name" value="Arylsulf_plant"/>
    <property type="match status" value="1"/>
</dbReference>
<evidence type="ECO:0000256" key="6">
    <source>
        <dbReference type="PIRSR" id="PIRSR000972-50"/>
    </source>
</evidence>
<evidence type="ECO:0000256" key="1">
    <source>
        <dbReference type="ARBA" id="ARBA00008779"/>
    </source>
</evidence>
<evidence type="ECO:0000259" key="7">
    <source>
        <dbReference type="Pfam" id="PF00884"/>
    </source>
</evidence>
<keyword evidence="3 5" id="KW-0378">Hydrolase</keyword>
<comment type="caution">
    <text evidence="8">The sequence shown here is derived from an EMBL/GenBank/DDBJ whole genome shotgun (WGS) entry which is preliminary data.</text>
</comment>
<dbReference type="PANTHER" id="PTHR43108:SF8">
    <property type="entry name" value="SD21168P"/>
    <property type="match status" value="1"/>
</dbReference>
<evidence type="ECO:0000313" key="8">
    <source>
        <dbReference type="EMBL" id="OAA35792.1"/>
    </source>
</evidence>
<dbReference type="OrthoDB" id="96314at2759"/>
<evidence type="ECO:0000256" key="2">
    <source>
        <dbReference type="ARBA" id="ARBA00022729"/>
    </source>
</evidence>
<keyword evidence="2" id="KW-0732">Signal</keyword>
<dbReference type="CDD" id="cd16147">
    <property type="entry name" value="G6S"/>
    <property type="match status" value="1"/>
</dbReference>
<keyword evidence="9" id="KW-1185">Reference proteome</keyword>
<reference evidence="8 9" key="1">
    <citation type="journal article" date="2016" name="Genome Biol. Evol.">
        <title>Divergent and convergent evolution of fungal pathogenicity.</title>
        <authorList>
            <person name="Shang Y."/>
            <person name="Xiao G."/>
            <person name="Zheng P."/>
            <person name="Cen K."/>
            <person name="Zhan S."/>
            <person name="Wang C."/>
        </authorList>
    </citation>
    <scope>NUCLEOTIDE SEQUENCE [LARGE SCALE GENOMIC DNA]</scope>
    <source>
        <strain evidence="8 9">RCEF 4871</strain>
    </source>
</reference>
<dbReference type="Proteomes" id="UP000243498">
    <property type="component" value="Unassembled WGS sequence"/>
</dbReference>
<dbReference type="GO" id="GO:0005539">
    <property type="term" value="F:glycosaminoglycan binding"/>
    <property type="evidence" value="ECO:0007669"/>
    <property type="project" value="TreeGrafter"/>
</dbReference>
<sequence>MDRDWVCLVESQGRRKNLDRTKCVSKTASLPPAQLFTGNLSDTFSAKKSTVEQSIWNTMALPFFLLAALALASRVAGVKCETQKATTKPNFIFIMTDDQDLHLNSLDYQKVVQEQLIKKGTTFKKHFCTVALCCPSRVSLLTGKAAHNTNVTSVVWPYGIFRPSSRATFGLAAWGYKKFVAEGLNDNYLPIWLQNQGYSTYYTGKLMNGHSTETYDWEPAKGWNRSDFLLDPGTYSYLDGIMVLDDDEYRSIKGQYSTDVIANRSLEFLGNATAAGKPFFLGVAPIGPHANKGFTTPIPAERHKDLFPDVKIPRSPSFNPSTPGDVNYLKTLPQLTSEQIEYSDEFYRARLQTLQAVDELVGGIIEALEKEPEVLANTYIIYTSDNGFHIGQHRMPPGKTCNIEEDINVPFIVRGPGVEAGKEVSFPTSHTDIVPTLFQLAGIPLNEDFDGVPIAVRAQEQSNEARKNEHVNIEYWGPGYVEGDAFQDMRKALKTNTYKTLRLVGEKYDFMYAVWCTNEHQLYDMKTDPHQMTNLYGNEGETSGYNIAALSARLDSLLLALKSCKGKVCREPWTAVFANPEYKVNSLDDAMDTKYDDFFLNRQDKVTFSACVSGYLTEYEGALEPKTYSDWDRVMAENGWADET</sequence>
<dbReference type="PROSITE" id="PS00523">
    <property type="entry name" value="SULFATASE_1"/>
    <property type="match status" value="1"/>
</dbReference>
<keyword evidence="4" id="KW-0325">Glycoprotein</keyword>
<dbReference type="GO" id="GO:0004065">
    <property type="term" value="F:arylsulfatase activity"/>
    <property type="evidence" value="ECO:0007669"/>
    <property type="project" value="UniProtKB-UniRule"/>
</dbReference>
<evidence type="ECO:0000256" key="5">
    <source>
        <dbReference type="PIRNR" id="PIRNR000972"/>
    </source>
</evidence>
<comment type="similarity">
    <text evidence="1 5">Belongs to the sulfatase family.</text>
</comment>
<dbReference type="PANTHER" id="PTHR43108">
    <property type="entry name" value="N-ACETYLGLUCOSAMINE-6-SULFATASE FAMILY MEMBER"/>
    <property type="match status" value="1"/>
</dbReference>
<dbReference type="EC" id="3.1.6.1" evidence="5"/>
<accession>A0A166XGQ7</accession>
<dbReference type="InterPro" id="IPR000917">
    <property type="entry name" value="Sulfatase_N"/>
</dbReference>
<feature type="modified residue" description="3-oxoalanine (Cys)" evidence="6">
    <location>
        <position position="133"/>
    </location>
</feature>
<proteinExistence type="inferred from homology"/>
<dbReference type="EMBL" id="AZHC01000039">
    <property type="protein sequence ID" value="OAA35792.1"/>
    <property type="molecule type" value="Genomic_DNA"/>
</dbReference>
<feature type="domain" description="Sulfatase N-terminal" evidence="7">
    <location>
        <begin position="89"/>
        <end position="443"/>
    </location>
</feature>
<dbReference type="OMA" id="HVEVEHW"/>
<dbReference type="STRING" id="1081105.A0A166XGQ7"/>
<dbReference type="Gene3D" id="3.40.720.10">
    <property type="entry name" value="Alkaline Phosphatase, subunit A"/>
    <property type="match status" value="1"/>
</dbReference>
<dbReference type="Pfam" id="PF00884">
    <property type="entry name" value="Sulfatase"/>
    <property type="match status" value="1"/>
</dbReference>
<evidence type="ECO:0000256" key="3">
    <source>
        <dbReference type="ARBA" id="ARBA00022801"/>
    </source>
</evidence>
<dbReference type="InterPro" id="IPR017850">
    <property type="entry name" value="Alkaline_phosphatase_core_sf"/>
</dbReference>
<gene>
    <name evidence="8" type="ORF">NOR_07809</name>
</gene>
<dbReference type="AlphaFoldDB" id="A0A166XGQ7"/>
<dbReference type="SUPFAM" id="SSF53649">
    <property type="entry name" value="Alkaline phosphatase-like"/>
    <property type="match status" value="1"/>
</dbReference>
<dbReference type="InterPro" id="IPR024607">
    <property type="entry name" value="Sulfatase_CS"/>
</dbReference>
<evidence type="ECO:0000313" key="9">
    <source>
        <dbReference type="Proteomes" id="UP000243498"/>
    </source>
</evidence>
<evidence type="ECO:0000256" key="4">
    <source>
        <dbReference type="ARBA" id="ARBA00023180"/>
    </source>
</evidence>
<dbReference type="GO" id="GO:0008449">
    <property type="term" value="F:N-acetylglucosamine-6-sulfatase activity"/>
    <property type="evidence" value="ECO:0007669"/>
    <property type="project" value="TreeGrafter"/>
</dbReference>
<name>A0A166XGQ7_METRR</name>
<comment type="catalytic activity">
    <reaction evidence="5">
        <text>an aryl sulfate + H2O = a phenol + sulfate + H(+)</text>
        <dbReference type="Rhea" id="RHEA:17261"/>
        <dbReference type="ChEBI" id="CHEBI:15377"/>
        <dbReference type="ChEBI" id="CHEBI:15378"/>
        <dbReference type="ChEBI" id="CHEBI:16189"/>
        <dbReference type="ChEBI" id="CHEBI:33853"/>
        <dbReference type="ChEBI" id="CHEBI:140317"/>
        <dbReference type="EC" id="3.1.6.1"/>
    </reaction>
</comment>
<dbReference type="InterPro" id="IPR012083">
    <property type="entry name" value="Arylsulfatase"/>
</dbReference>
<protein>
    <recommendedName>
        <fullName evidence="5">Arylsulfatase</fullName>
        <shortName evidence="5">AS</shortName>
        <ecNumber evidence="5">3.1.6.1</ecNumber>
    </recommendedName>
    <alternativeName>
        <fullName evidence="5">Aryl-sulfate sulphohydrolase</fullName>
    </alternativeName>
</protein>
<organism evidence="8 9">
    <name type="scientific">Metarhizium rileyi (strain RCEF 4871)</name>
    <name type="common">Nomuraea rileyi</name>
    <dbReference type="NCBI Taxonomy" id="1649241"/>
    <lineage>
        <taxon>Eukaryota</taxon>
        <taxon>Fungi</taxon>
        <taxon>Dikarya</taxon>
        <taxon>Ascomycota</taxon>
        <taxon>Pezizomycotina</taxon>
        <taxon>Sordariomycetes</taxon>
        <taxon>Hypocreomycetidae</taxon>
        <taxon>Hypocreales</taxon>
        <taxon>Clavicipitaceae</taxon>
        <taxon>Metarhizium</taxon>
    </lineage>
</organism>
<comment type="PTM">
    <text evidence="6">The conversion to 3-oxoalanine (also known as C-formylglycine, FGly), of a serine or cysteine residue in prokaryotes and of a cysteine residue in eukaryotes, is critical for catalytic activity.</text>
</comment>